<feature type="compositionally biased region" description="Basic and acidic residues" evidence="1">
    <location>
        <begin position="351"/>
        <end position="360"/>
    </location>
</feature>
<dbReference type="Proteomes" id="UP001189429">
    <property type="component" value="Unassembled WGS sequence"/>
</dbReference>
<reference evidence="3" key="1">
    <citation type="submission" date="2023-10" db="EMBL/GenBank/DDBJ databases">
        <authorList>
            <person name="Chen Y."/>
            <person name="Shah S."/>
            <person name="Dougan E. K."/>
            <person name="Thang M."/>
            <person name="Chan C."/>
        </authorList>
    </citation>
    <scope>NUCLEOTIDE SEQUENCE [LARGE SCALE GENOMIC DNA]</scope>
</reference>
<dbReference type="EMBL" id="CAUYUJ010000480">
    <property type="protein sequence ID" value="CAK0790757.1"/>
    <property type="molecule type" value="Genomic_DNA"/>
</dbReference>
<feature type="region of interest" description="Disordered" evidence="1">
    <location>
        <begin position="215"/>
        <end position="237"/>
    </location>
</feature>
<feature type="non-terminal residue" evidence="3">
    <location>
        <position position="1"/>
    </location>
</feature>
<feature type="region of interest" description="Disordered" evidence="1">
    <location>
        <begin position="351"/>
        <end position="409"/>
    </location>
</feature>
<feature type="compositionally biased region" description="Gly residues" evidence="1">
    <location>
        <begin position="395"/>
        <end position="409"/>
    </location>
</feature>
<organism evidence="3 4">
    <name type="scientific">Prorocentrum cordatum</name>
    <dbReference type="NCBI Taxonomy" id="2364126"/>
    <lineage>
        <taxon>Eukaryota</taxon>
        <taxon>Sar</taxon>
        <taxon>Alveolata</taxon>
        <taxon>Dinophyceae</taxon>
        <taxon>Prorocentrales</taxon>
        <taxon>Prorocentraceae</taxon>
        <taxon>Prorocentrum</taxon>
    </lineage>
</organism>
<sequence>CTAEFEIPRRCEAARTAFYSMGAFWILSTPWRWKRVVFQGAVMGAILSGMGCFMLSEAQRRRLDRCLASLVRIAMAGGATQRLDGGGVESTATGQVPACRKLADTKTELLVRRLRLYQSWARRHWHRARLLSALFVDLPGINAVAPCTDHGLLRSASPWTARGGTDVAEADNAMEDDAEDLGDLSQARWTLEADRDLAKQFVLLDFAKVRASKHAVSVPPPGAQQAERASDHAGADHDEEDCLRNIVVCGVRLEDGSLCIERFPTRRQLLRHQRSAHDVRNLCHILTKNSRCVVCERIFVGQRSAAKHLERSVQRGWHGRCESRAIRALQVPVSFSCDLCEFEGGSWGDFTADKPGQRSDGRRRRDARLKRGADPTGPPGSDGARPPMENKLKGKGGGDGGNHGGGGRGAGGMADLCKATAKLYGSGEAVSEAKGMLGEELVRGGQECDAESKEMKAGQIKGEAVDFKTRGSPCIRISCKAVLWAVGRTGPRSDAATQNPTVHNILMLCWKEHVMVRSPKQLEYDCFQFHCRKSRAGDDKEEKGGVLSMAFARQGAGSVVGPTLWTCIKELGALAGAAPRGPLEREASKCLAAVTGKAKGGLSGLECNERLRDLI</sequence>
<protein>
    <recommendedName>
        <fullName evidence="5">C2H2-type domain-containing protein</fullName>
    </recommendedName>
</protein>
<comment type="caution">
    <text evidence="3">The sequence shown here is derived from an EMBL/GenBank/DDBJ whole genome shotgun (WGS) entry which is preliminary data.</text>
</comment>
<evidence type="ECO:0000313" key="4">
    <source>
        <dbReference type="Proteomes" id="UP001189429"/>
    </source>
</evidence>
<feature type="compositionally biased region" description="Basic residues" evidence="1">
    <location>
        <begin position="361"/>
        <end position="370"/>
    </location>
</feature>
<evidence type="ECO:0000313" key="3">
    <source>
        <dbReference type="EMBL" id="CAK0790757.1"/>
    </source>
</evidence>
<evidence type="ECO:0008006" key="5">
    <source>
        <dbReference type="Google" id="ProtNLM"/>
    </source>
</evidence>
<evidence type="ECO:0000256" key="1">
    <source>
        <dbReference type="SAM" id="MobiDB-lite"/>
    </source>
</evidence>
<proteinExistence type="predicted"/>
<feature type="transmembrane region" description="Helical" evidence="2">
    <location>
        <begin position="36"/>
        <end position="55"/>
    </location>
</feature>
<evidence type="ECO:0000256" key="2">
    <source>
        <dbReference type="SAM" id="Phobius"/>
    </source>
</evidence>
<name>A0ABN9PH85_9DINO</name>
<gene>
    <name evidence="3" type="ORF">PCOR1329_LOCUS1955</name>
</gene>
<keyword evidence="2" id="KW-0472">Membrane</keyword>
<keyword evidence="2" id="KW-0812">Transmembrane</keyword>
<accession>A0ABN9PH85</accession>
<keyword evidence="4" id="KW-1185">Reference proteome</keyword>
<keyword evidence="2" id="KW-1133">Transmembrane helix</keyword>